<sequence>MEKKPKKPKYKMLKDFRLKLLLFESLEDKRINSISNIDIYYTKVKSGKFLFPCKKKILVRLTVEEELFVLECMTKNLDLQKLTMGYEYEIEYK</sequence>
<organism evidence="1 2">
    <name type="scientific">Bacillus phage G</name>
    <dbReference type="NCBI Taxonomy" id="2884420"/>
    <lineage>
        <taxon>Viruses</taxon>
        <taxon>Duplodnaviria</taxon>
        <taxon>Heunggongvirae</taxon>
        <taxon>Uroviricota</taxon>
        <taxon>Caudoviricetes</taxon>
        <taxon>Donellivirus</taxon>
        <taxon>Donellivirus gee</taxon>
    </lineage>
</organism>
<dbReference type="KEGG" id="vg:18563320"/>
<name>G3MBG4_9CAUD</name>
<dbReference type="Proteomes" id="UP000009273">
    <property type="component" value="Segment"/>
</dbReference>
<dbReference type="EMBL" id="JN638751">
    <property type="protein sequence ID" value="AEO93364.1"/>
    <property type="molecule type" value="Genomic_DNA"/>
</dbReference>
<gene>
    <name evidence="1" type="primary">102</name>
    <name evidence="1" type="ORF">G_102</name>
</gene>
<evidence type="ECO:0000313" key="2">
    <source>
        <dbReference type="Proteomes" id="UP000009273"/>
    </source>
</evidence>
<dbReference type="GeneID" id="18563320"/>
<proteinExistence type="predicted"/>
<accession>G3MBG4</accession>
<keyword evidence="2" id="KW-1185">Reference proteome</keyword>
<reference evidence="1 2" key="1">
    <citation type="submission" date="2011-09" db="EMBL/GenBank/DDBJ databases">
        <authorList>
            <person name="Pope W.H."/>
            <person name="Pedulla M.L."/>
            <person name="Ford M.E."/>
            <person name="Peebles C.L."/>
            <person name="Hatfull G.H."/>
            <person name="Hendrix R.W."/>
        </authorList>
    </citation>
    <scope>NUCLEOTIDE SEQUENCE [LARGE SCALE GENOMIC DNA]</scope>
    <source>
        <strain evidence="1">G</strain>
    </source>
</reference>
<evidence type="ECO:0000313" key="1">
    <source>
        <dbReference type="EMBL" id="AEO93364.1"/>
    </source>
</evidence>
<protein>
    <submittedName>
        <fullName evidence="1">Gp102</fullName>
    </submittedName>
</protein>
<dbReference type="RefSeq" id="YP_009015405.1">
    <property type="nucleotide sequence ID" value="NC_023719.1"/>
</dbReference>